<dbReference type="EMBL" id="FMVM01000005">
    <property type="protein sequence ID" value="SCY48104.1"/>
    <property type="molecule type" value="Genomic_DNA"/>
</dbReference>
<name>A0A1G5G9D6_9BACL</name>
<evidence type="ECO:0000313" key="2">
    <source>
        <dbReference type="Proteomes" id="UP000198538"/>
    </source>
</evidence>
<evidence type="ECO:0000313" key="1">
    <source>
        <dbReference type="EMBL" id="SCY48104.1"/>
    </source>
</evidence>
<keyword evidence="2" id="KW-1185">Reference proteome</keyword>
<accession>A0A1G5G9D6</accession>
<sequence>MLLIVVDNKRGCLPKFILCNPWIFDKCENMIFDLYQAESVEVILSASHASSKSLVSYTIQKAPRYFRNTEPYRNHRQNHHAESQLSPSLGFPTLHKLLQADFCAPPMTAGAPVISYNPDTLPEKSFVLRAK</sequence>
<dbReference type="AlphaFoldDB" id="A0A1G5G9D6"/>
<gene>
    <name evidence="1" type="ORF">SAMN05720606_105168</name>
</gene>
<organism evidence="1 2">
    <name type="scientific">Paenibacillus polysaccharolyticus</name>
    <dbReference type="NCBI Taxonomy" id="582692"/>
    <lineage>
        <taxon>Bacteria</taxon>
        <taxon>Bacillati</taxon>
        <taxon>Bacillota</taxon>
        <taxon>Bacilli</taxon>
        <taxon>Bacillales</taxon>
        <taxon>Paenibacillaceae</taxon>
        <taxon>Paenibacillus</taxon>
    </lineage>
</organism>
<proteinExistence type="predicted"/>
<reference evidence="2" key="1">
    <citation type="submission" date="2016-10" db="EMBL/GenBank/DDBJ databases">
        <authorList>
            <person name="Varghese N."/>
            <person name="Submissions S."/>
        </authorList>
    </citation>
    <scope>NUCLEOTIDE SEQUENCE [LARGE SCALE GENOMIC DNA]</scope>
    <source>
        <strain evidence="2">BL9</strain>
    </source>
</reference>
<protein>
    <submittedName>
        <fullName evidence="1">Uncharacterized protein</fullName>
    </submittedName>
</protein>
<dbReference type="Proteomes" id="UP000198538">
    <property type="component" value="Unassembled WGS sequence"/>
</dbReference>